<dbReference type="PANTHER" id="PTHR35008:SF4">
    <property type="entry name" value="BLL4482 PROTEIN"/>
    <property type="match status" value="1"/>
</dbReference>
<evidence type="ECO:0000256" key="4">
    <source>
        <dbReference type="PROSITE-ProRule" id="PRU00433"/>
    </source>
</evidence>
<gene>
    <name evidence="7" type="ORF">GCM10022392_29050</name>
</gene>
<dbReference type="InterPro" id="IPR051459">
    <property type="entry name" value="Cytochrome_c-type_DH"/>
</dbReference>
<keyword evidence="8" id="KW-1185">Reference proteome</keyword>
<evidence type="ECO:0000256" key="2">
    <source>
        <dbReference type="ARBA" id="ARBA00022723"/>
    </source>
</evidence>
<dbReference type="Gene3D" id="1.10.760.10">
    <property type="entry name" value="Cytochrome c-like domain"/>
    <property type="match status" value="1"/>
</dbReference>
<dbReference type="Pfam" id="PF00034">
    <property type="entry name" value="Cytochrom_C"/>
    <property type="match status" value="1"/>
</dbReference>
<proteinExistence type="predicted"/>
<dbReference type="PROSITE" id="PS51007">
    <property type="entry name" value="CYTC"/>
    <property type="match status" value="1"/>
</dbReference>
<evidence type="ECO:0000256" key="3">
    <source>
        <dbReference type="ARBA" id="ARBA00023004"/>
    </source>
</evidence>
<evidence type="ECO:0000313" key="8">
    <source>
        <dbReference type="Proteomes" id="UP001500841"/>
    </source>
</evidence>
<protein>
    <recommendedName>
        <fullName evidence="6">Cytochrome c domain-containing protein</fullName>
    </recommendedName>
</protein>
<reference evidence="8" key="1">
    <citation type="journal article" date="2019" name="Int. J. Syst. Evol. Microbiol.">
        <title>The Global Catalogue of Microorganisms (GCM) 10K type strain sequencing project: providing services to taxonomists for standard genome sequencing and annotation.</title>
        <authorList>
            <consortium name="The Broad Institute Genomics Platform"/>
            <consortium name="The Broad Institute Genome Sequencing Center for Infectious Disease"/>
            <person name="Wu L."/>
            <person name="Ma J."/>
        </authorList>
    </citation>
    <scope>NUCLEOTIDE SEQUENCE [LARGE SCALE GENOMIC DNA]</scope>
    <source>
        <strain evidence="8">JCM 17085</strain>
    </source>
</reference>
<dbReference type="InterPro" id="IPR009056">
    <property type="entry name" value="Cyt_c-like_dom"/>
</dbReference>
<dbReference type="Proteomes" id="UP001500841">
    <property type="component" value="Unassembled WGS sequence"/>
</dbReference>
<comment type="caution">
    <text evidence="7">The sequence shown here is derived from an EMBL/GenBank/DDBJ whole genome shotgun (WGS) entry which is preliminary data.</text>
</comment>
<dbReference type="RefSeq" id="WP_345106039.1">
    <property type="nucleotide sequence ID" value="NZ_BAABCV010000011.1"/>
</dbReference>
<evidence type="ECO:0000259" key="6">
    <source>
        <dbReference type="PROSITE" id="PS51007"/>
    </source>
</evidence>
<sequence>MKLKVISALCLLLAVLIYSCQNDNDITFKRYYTTGKVIYTTQCENCHGADGQGLSALMPPLTDTAFLRKNKAALSCFVKYGLKDKILIVNKKAYDSDMPPTDLAPIEIAEVLTYTGNSFGNNQGLITSQQVEAELLKCK</sequence>
<keyword evidence="1 4" id="KW-0349">Heme</keyword>
<feature type="domain" description="Cytochrome c" evidence="6">
    <location>
        <begin position="30"/>
        <end position="119"/>
    </location>
</feature>
<feature type="chain" id="PRO_5047201422" description="Cytochrome c domain-containing protein" evidence="5">
    <location>
        <begin position="23"/>
        <end position="139"/>
    </location>
</feature>
<name>A0ABP7X1A4_9SPHI</name>
<dbReference type="PANTHER" id="PTHR35008">
    <property type="entry name" value="BLL4482 PROTEIN-RELATED"/>
    <property type="match status" value="1"/>
</dbReference>
<dbReference type="PROSITE" id="PS51257">
    <property type="entry name" value="PROKAR_LIPOPROTEIN"/>
    <property type="match status" value="1"/>
</dbReference>
<accession>A0ABP7X1A4</accession>
<feature type="signal peptide" evidence="5">
    <location>
        <begin position="1"/>
        <end position="22"/>
    </location>
</feature>
<keyword evidence="3 4" id="KW-0408">Iron</keyword>
<dbReference type="SUPFAM" id="SSF46626">
    <property type="entry name" value="Cytochrome c"/>
    <property type="match status" value="1"/>
</dbReference>
<evidence type="ECO:0000256" key="1">
    <source>
        <dbReference type="ARBA" id="ARBA00022617"/>
    </source>
</evidence>
<keyword evidence="5" id="KW-0732">Signal</keyword>
<evidence type="ECO:0000313" key="7">
    <source>
        <dbReference type="EMBL" id="GAA4102275.1"/>
    </source>
</evidence>
<evidence type="ECO:0000256" key="5">
    <source>
        <dbReference type="SAM" id="SignalP"/>
    </source>
</evidence>
<dbReference type="EMBL" id="BAABCV010000011">
    <property type="protein sequence ID" value="GAA4102275.1"/>
    <property type="molecule type" value="Genomic_DNA"/>
</dbReference>
<keyword evidence="2 4" id="KW-0479">Metal-binding</keyword>
<organism evidence="7 8">
    <name type="scientific">Mucilaginibacter panaciglaebae</name>
    <dbReference type="NCBI Taxonomy" id="502331"/>
    <lineage>
        <taxon>Bacteria</taxon>
        <taxon>Pseudomonadati</taxon>
        <taxon>Bacteroidota</taxon>
        <taxon>Sphingobacteriia</taxon>
        <taxon>Sphingobacteriales</taxon>
        <taxon>Sphingobacteriaceae</taxon>
        <taxon>Mucilaginibacter</taxon>
    </lineage>
</organism>
<dbReference type="InterPro" id="IPR036909">
    <property type="entry name" value="Cyt_c-like_dom_sf"/>
</dbReference>